<dbReference type="CDD" id="cd11644">
    <property type="entry name" value="Precorrin-6Y-MT"/>
    <property type="match status" value="1"/>
</dbReference>
<dbReference type="OrthoDB" id="9780707at2"/>
<evidence type="ECO:0000313" key="8">
    <source>
        <dbReference type="Proteomes" id="UP000254051"/>
    </source>
</evidence>
<evidence type="ECO:0000256" key="4">
    <source>
        <dbReference type="ARBA" id="ARBA00022679"/>
    </source>
</evidence>
<dbReference type="Proteomes" id="UP000254051">
    <property type="component" value="Unassembled WGS sequence"/>
</dbReference>
<evidence type="ECO:0000259" key="6">
    <source>
        <dbReference type="Pfam" id="PF00590"/>
    </source>
</evidence>
<dbReference type="InterPro" id="IPR029063">
    <property type="entry name" value="SAM-dependent_MTases_sf"/>
</dbReference>
<dbReference type="RefSeq" id="WP_109708457.1">
    <property type="nucleotide sequence ID" value="NZ_QGDS01000001.1"/>
</dbReference>
<dbReference type="InterPro" id="IPR012818">
    <property type="entry name" value="CbiE"/>
</dbReference>
<protein>
    <submittedName>
        <fullName evidence="7">Precorrin-6Y C5,15-methyltransferase (Decarboxylating)</fullName>
    </submittedName>
</protein>
<dbReference type="NCBIfam" id="TIGR02469">
    <property type="entry name" value="CbiT"/>
    <property type="match status" value="1"/>
</dbReference>
<dbReference type="GO" id="GO:0008276">
    <property type="term" value="F:protein methyltransferase activity"/>
    <property type="evidence" value="ECO:0007669"/>
    <property type="project" value="InterPro"/>
</dbReference>
<dbReference type="InterPro" id="IPR050714">
    <property type="entry name" value="Cobalamin_biosynth_MTase"/>
</dbReference>
<dbReference type="GO" id="GO:0032259">
    <property type="term" value="P:methylation"/>
    <property type="evidence" value="ECO:0007669"/>
    <property type="project" value="UniProtKB-KW"/>
</dbReference>
<reference evidence="8" key="1">
    <citation type="submission" date="2017-07" db="EMBL/GenBank/DDBJ databases">
        <authorList>
            <person name="Varghese N."/>
            <person name="Submissions S."/>
        </authorList>
    </citation>
    <scope>NUCLEOTIDE SEQUENCE [LARGE SCALE GENOMIC DNA]</scope>
    <source>
        <strain evidence="8">NLAE-zl-C134</strain>
    </source>
</reference>
<name>A0A316A2J4_9FIRM</name>
<dbReference type="InterPro" id="IPR014008">
    <property type="entry name" value="Cbl_synth_MTase_CbiT"/>
</dbReference>
<dbReference type="InterPro" id="IPR035996">
    <property type="entry name" value="4pyrrol_Methylase_sf"/>
</dbReference>
<gene>
    <name evidence="7" type="ORF">SAMN05216529_101329</name>
</gene>
<dbReference type="PANTHER" id="PTHR43182">
    <property type="entry name" value="COBALT-PRECORRIN-6B C(15)-METHYLTRANSFERASE (DECARBOXYLATING)"/>
    <property type="match status" value="1"/>
</dbReference>
<evidence type="ECO:0000256" key="3">
    <source>
        <dbReference type="ARBA" id="ARBA00022603"/>
    </source>
</evidence>
<dbReference type="SUPFAM" id="SSF53335">
    <property type="entry name" value="S-adenosyl-L-methionine-dependent methyltransferases"/>
    <property type="match status" value="1"/>
</dbReference>
<dbReference type="Pfam" id="PF00590">
    <property type="entry name" value="TP_methylase"/>
    <property type="match status" value="1"/>
</dbReference>
<keyword evidence="4 7" id="KW-0808">Transferase</keyword>
<dbReference type="PANTHER" id="PTHR43182:SF1">
    <property type="entry name" value="COBALT-PRECORRIN-7 C(5)-METHYLTRANSFERASE"/>
    <property type="match status" value="1"/>
</dbReference>
<accession>A0A316A2J4</accession>
<evidence type="ECO:0000313" key="7">
    <source>
        <dbReference type="EMBL" id="SUQ12434.1"/>
    </source>
</evidence>
<dbReference type="UniPathway" id="UPA00148"/>
<keyword evidence="2" id="KW-0169">Cobalamin biosynthesis</keyword>
<dbReference type="InterPro" id="IPR000878">
    <property type="entry name" value="4pyrrol_Mease"/>
</dbReference>
<evidence type="ECO:0000256" key="5">
    <source>
        <dbReference type="ARBA" id="ARBA00022691"/>
    </source>
</evidence>
<proteinExistence type="predicted"/>
<sequence length="400" mass="44625">MYREKQIVYLTGIGMGNEKSMTEEARGIFRNCDCIIGAGRMTDALQSFGKPMFSSYKPDEIHRFLKEHIEYGNIAVALSGDPGFYSGAKKLEKELSDYRVHTIPGISTVAYLAAKLGISWEDVKLVSIHGRKQNFIHAISTHEKTFLLLSGGENSEEICKKIQHYNLGHVDFYIGKYLSYEKEEILHKSGAQLLPEDFEGLAAAYVLNPRADRRIHWHIEDEEFIRGKVPMTKAEVRSISIGKLGLQEKSVLYDVGAGTGSVSIEAALQDETIKVYAVEKNPEGTELIRQNRQKFCCDQVELVEGTAPEALLPLEAPTHVFIGGSSGNLKEILYVVREKNPNVKIVLNAISLETVRETMEAIEEGLLTDPEIIQISVSKSRKLGAYHMMTGQNPVYVISS</sequence>
<dbReference type="AlphaFoldDB" id="A0A316A2J4"/>
<comment type="pathway">
    <text evidence="1">Cofactor biosynthesis; adenosylcobalamin biosynthesis.</text>
</comment>
<keyword evidence="5" id="KW-0949">S-adenosyl-L-methionine</keyword>
<organism evidence="7 8">
    <name type="scientific">Faecalicatena contorta</name>
    <dbReference type="NCBI Taxonomy" id="39482"/>
    <lineage>
        <taxon>Bacteria</taxon>
        <taxon>Bacillati</taxon>
        <taxon>Bacillota</taxon>
        <taxon>Clostridia</taxon>
        <taxon>Lachnospirales</taxon>
        <taxon>Lachnospiraceae</taxon>
        <taxon>Faecalicatena</taxon>
    </lineage>
</organism>
<feature type="domain" description="Tetrapyrrole methylase" evidence="6">
    <location>
        <begin position="8"/>
        <end position="191"/>
    </location>
</feature>
<dbReference type="GO" id="GO:0009236">
    <property type="term" value="P:cobalamin biosynthetic process"/>
    <property type="evidence" value="ECO:0007669"/>
    <property type="project" value="UniProtKB-UniPathway"/>
</dbReference>
<keyword evidence="8" id="KW-1185">Reference proteome</keyword>
<dbReference type="InterPro" id="IPR014777">
    <property type="entry name" value="4pyrrole_Mease_sub1"/>
</dbReference>
<dbReference type="CDD" id="cd02440">
    <property type="entry name" value="AdoMet_MTases"/>
    <property type="match status" value="1"/>
</dbReference>
<evidence type="ECO:0000256" key="2">
    <source>
        <dbReference type="ARBA" id="ARBA00022573"/>
    </source>
</evidence>
<dbReference type="Gene3D" id="3.40.50.150">
    <property type="entry name" value="Vaccinia Virus protein VP39"/>
    <property type="match status" value="1"/>
</dbReference>
<keyword evidence="3 7" id="KW-0489">Methyltransferase</keyword>
<dbReference type="SUPFAM" id="SSF53790">
    <property type="entry name" value="Tetrapyrrole methylase"/>
    <property type="match status" value="1"/>
</dbReference>
<evidence type="ECO:0000256" key="1">
    <source>
        <dbReference type="ARBA" id="ARBA00004953"/>
    </source>
</evidence>
<dbReference type="EMBL" id="UHJJ01000001">
    <property type="protein sequence ID" value="SUQ12434.1"/>
    <property type="molecule type" value="Genomic_DNA"/>
</dbReference>
<dbReference type="Gene3D" id="3.40.1010.10">
    <property type="entry name" value="Cobalt-precorrin-4 Transmethylase, Domain 1"/>
    <property type="match status" value="1"/>
</dbReference>
<dbReference type="NCBIfam" id="TIGR02467">
    <property type="entry name" value="CbiE"/>
    <property type="match status" value="1"/>
</dbReference>